<dbReference type="PROSITE" id="PS50006">
    <property type="entry name" value="FHA_DOMAIN"/>
    <property type="match status" value="1"/>
</dbReference>
<dbReference type="EMBL" id="SFCI01001154">
    <property type="protein sequence ID" value="TFY76608.1"/>
    <property type="molecule type" value="Genomic_DNA"/>
</dbReference>
<dbReference type="AlphaFoldDB" id="A0A4Y9ZSZ5"/>
<dbReference type="SMART" id="SM00443">
    <property type="entry name" value="G_patch"/>
    <property type="match status" value="1"/>
</dbReference>
<accession>A0A4Y9ZSZ5</accession>
<reference evidence="4 5" key="1">
    <citation type="submission" date="2019-02" db="EMBL/GenBank/DDBJ databases">
        <title>Genome sequencing of the rare red list fungi Hericium alpestre (H. flagellum).</title>
        <authorList>
            <person name="Buettner E."/>
            <person name="Kellner H."/>
        </authorList>
    </citation>
    <scope>NUCLEOTIDE SEQUENCE [LARGE SCALE GENOMIC DNA]</scope>
    <source>
        <strain evidence="4 5">DSM 108284</strain>
    </source>
</reference>
<evidence type="ECO:0000259" key="2">
    <source>
        <dbReference type="PROSITE" id="PS50006"/>
    </source>
</evidence>
<evidence type="ECO:0000313" key="4">
    <source>
        <dbReference type="EMBL" id="TFY76608.1"/>
    </source>
</evidence>
<dbReference type="InterPro" id="IPR008984">
    <property type="entry name" value="SMAD_FHA_dom_sf"/>
</dbReference>
<evidence type="ECO:0000259" key="3">
    <source>
        <dbReference type="PROSITE" id="PS50174"/>
    </source>
</evidence>
<feature type="region of interest" description="Disordered" evidence="1">
    <location>
        <begin position="212"/>
        <end position="328"/>
    </location>
</feature>
<feature type="compositionally biased region" description="Low complexity" evidence="1">
    <location>
        <begin position="257"/>
        <end position="268"/>
    </location>
</feature>
<evidence type="ECO:0000313" key="5">
    <source>
        <dbReference type="Proteomes" id="UP000298061"/>
    </source>
</evidence>
<organism evidence="4 5">
    <name type="scientific">Hericium alpestre</name>
    <dbReference type="NCBI Taxonomy" id="135208"/>
    <lineage>
        <taxon>Eukaryota</taxon>
        <taxon>Fungi</taxon>
        <taxon>Dikarya</taxon>
        <taxon>Basidiomycota</taxon>
        <taxon>Agaricomycotina</taxon>
        <taxon>Agaricomycetes</taxon>
        <taxon>Russulales</taxon>
        <taxon>Hericiaceae</taxon>
        <taxon>Hericium</taxon>
    </lineage>
</organism>
<dbReference type="STRING" id="135208.A0A4Y9ZSZ5"/>
<name>A0A4Y9ZSZ5_9AGAM</name>
<gene>
    <name evidence="4" type="ORF">EWM64_g7403</name>
</gene>
<feature type="compositionally biased region" description="Basic and acidic residues" evidence="1">
    <location>
        <begin position="238"/>
        <end position="253"/>
    </location>
</feature>
<proteinExistence type="predicted"/>
<dbReference type="PANTHER" id="PTHR23106:SF24">
    <property type="entry name" value="ANGIOGENIC FACTOR WITH G PATCH AND FHA DOMAINS 1"/>
    <property type="match status" value="1"/>
</dbReference>
<dbReference type="Pfam" id="PF01585">
    <property type="entry name" value="G-patch"/>
    <property type="match status" value="1"/>
</dbReference>
<evidence type="ECO:0000256" key="1">
    <source>
        <dbReference type="SAM" id="MobiDB-lite"/>
    </source>
</evidence>
<keyword evidence="5" id="KW-1185">Reference proteome</keyword>
<feature type="domain" description="FHA" evidence="2">
    <location>
        <begin position="72"/>
        <end position="129"/>
    </location>
</feature>
<feature type="domain" description="G-patch" evidence="3">
    <location>
        <begin position="332"/>
        <end position="385"/>
    </location>
</feature>
<evidence type="ECO:0008006" key="6">
    <source>
        <dbReference type="Google" id="ProtNLM"/>
    </source>
</evidence>
<dbReference type="Pfam" id="PF00498">
    <property type="entry name" value="FHA"/>
    <property type="match status" value="1"/>
</dbReference>
<dbReference type="OrthoDB" id="21470at2759"/>
<sequence length="407" mass="44437">MEEGEIVDASQAADAYDPAYEWPGDDDEEQPVPPQHLLRSSRDPSTFRLIVHKTGILSSRWRLAIFDGHTEVQFGRDAAPPGTETPRVRLKEMEVSKVHATVFWDADRREWAVVDMGSKHGTFVASGNAEGRGAPTGPGQGGTTDERGIRLSAPRVASVPRRLGHMDRLTMGSTTFVVHVHEDRLPCIDCMASAQAIGDEIPLFDARQQKEEDAKALQKRKREAEDVEARVDTPPAGRDAKKALTSLKRDLLTRHAPSPSTPLTSKTPSPSPVYVDRSARRRALHTSSAPDMPGIPPVAHLATTSRQRPEKPAQIYEPPSLPRSVPPAPLSTTNVGHRLLMKQGWEPGTALGLPDTDLGGESMRLVEPLDVTGNINRAGLGMRVDTAESSSSTWVQKRWNSLPRTGS</sequence>
<feature type="region of interest" description="Disordered" evidence="1">
    <location>
        <begin position="1"/>
        <end position="40"/>
    </location>
</feature>
<feature type="compositionally biased region" description="Pro residues" evidence="1">
    <location>
        <begin position="319"/>
        <end position="328"/>
    </location>
</feature>
<feature type="compositionally biased region" description="Basic and acidic residues" evidence="1">
    <location>
        <begin position="212"/>
        <end position="231"/>
    </location>
</feature>
<feature type="region of interest" description="Disordered" evidence="1">
    <location>
        <begin position="385"/>
        <end position="407"/>
    </location>
</feature>
<dbReference type="PROSITE" id="PS50174">
    <property type="entry name" value="G_PATCH"/>
    <property type="match status" value="1"/>
</dbReference>
<dbReference type="SUPFAM" id="SSF49879">
    <property type="entry name" value="SMAD/FHA domain"/>
    <property type="match status" value="1"/>
</dbReference>
<feature type="region of interest" description="Disordered" evidence="1">
    <location>
        <begin position="124"/>
        <end position="147"/>
    </location>
</feature>
<dbReference type="InterPro" id="IPR000253">
    <property type="entry name" value="FHA_dom"/>
</dbReference>
<dbReference type="InterPro" id="IPR000467">
    <property type="entry name" value="G_patch_dom"/>
</dbReference>
<dbReference type="PANTHER" id="PTHR23106">
    <property type="entry name" value="ANGIOGENIC FACTOR WITH G PATCH AND FHA DOMAINS 1"/>
    <property type="match status" value="1"/>
</dbReference>
<comment type="caution">
    <text evidence="4">The sequence shown here is derived from an EMBL/GenBank/DDBJ whole genome shotgun (WGS) entry which is preliminary data.</text>
</comment>
<dbReference type="Gene3D" id="2.60.200.20">
    <property type="match status" value="1"/>
</dbReference>
<feature type="compositionally biased region" description="Polar residues" evidence="1">
    <location>
        <begin position="387"/>
        <end position="407"/>
    </location>
</feature>
<dbReference type="GO" id="GO:0003676">
    <property type="term" value="F:nucleic acid binding"/>
    <property type="evidence" value="ECO:0007669"/>
    <property type="project" value="InterPro"/>
</dbReference>
<dbReference type="InterPro" id="IPR053027">
    <property type="entry name" value="AGGF1"/>
</dbReference>
<protein>
    <recommendedName>
        <fullName evidence="6">G-patch domain-containing protein</fullName>
    </recommendedName>
</protein>
<dbReference type="Proteomes" id="UP000298061">
    <property type="component" value="Unassembled WGS sequence"/>
</dbReference>